<dbReference type="PROSITE" id="PS50056">
    <property type="entry name" value="TYR_PHOSPHATASE_2"/>
    <property type="match status" value="1"/>
</dbReference>
<dbReference type="EMBL" id="LXQA010015229">
    <property type="protein sequence ID" value="MCH88985.1"/>
    <property type="molecule type" value="Genomic_DNA"/>
</dbReference>
<dbReference type="AlphaFoldDB" id="A0A392MPH0"/>
<evidence type="ECO:0000313" key="2">
    <source>
        <dbReference type="EMBL" id="MCH88985.1"/>
    </source>
</evidence>
<accession>A0A392MPH0</accession>
<reference evidence="2 3" key="1">
    <citation type="journal article" date="2018" name="Front. Plant Sci.">
        <title>Red Clover (Trifolium pratense) and Zigzag Clover (T. medium) - A Picture of Genomic Similarities and Differences.</title>
        <authorList>
            <person name="Dluhosova J."/>
            <person name="Istvanek J."/>
            <person name="Nedelnik J."/>
            <person name="Repkova J."/>
        </authorList>
    </citation>
    <scope>NUCLEOTIDE SEQUENCE [LARGE SCALE GENOMIC DNA]</scope>
    <source>
        <strain evidence="3">cv. 10/8</strain>
        <tissue evidence="2">Leaf</tissue>
    </source>
</reference>
<organism evidence="2 3">
    <name type="scientific">Trifolium medium</name>
    <dbReference type="NCBI Taxonomy" id="97028"/>
    <lineage>
        <taxon>Eukaryota</taxon>
        <taxon>Viridiplantae</taxon>
        <taxon>Streptophyta</taxon>
        <taxon>Embryophyta</taxon>
        <taxon>Tracheophyta</taxon>
        <taxon>Spermatophyta</taxon>
        <taxon>Magnoliopsida</taxon>
        <taxon>eudicotyledons</taxon>
        <taxon>Gunneridae</taxon>
        <taxon>Pentapetalae</taxon>
        <taxon>rosids</taxon>
        <taxon>fabids</taxon>
        <taxon>Fabales</taxon>
        <taxon>Fabaceae</taxon>
        <taxon>Papilionoideae</taxon>
        <taxon>50 kb inversion clade</taxon>
        <taxon>NPAAA clade</taxon>
        <taxon>Hologalegina</taxon>
        <taxon>IRL clade</taxon>
        <taxon>Trifolieae</taxon>
        <taxon>Trifolium</taxon>
    </lineage>
</organism>
<dbReference type="SUPFAM" id="SSF52799">
    <property type="entry name" value="(Phosphotyrosine protein) phosphatases II"/>
    <property type="match status" value="1"/>
</dbReference>
<proteinExistence type="predicted"/>
<feature type="non-terminal residue" evidence="2">
    <location>
        <position position="69"/>
    </location>
</feature>
<dbReference type="InterPro" id="IPR029021">
    <property type="entry name" value="Prot-tyrosine_phosphatase-like"/>
</dbReference>
<dbReference type="GO" id="GO:0009507">
    <property type="term" value="C:chloroplast"/>
    <property type="evidence" value="ECO:0007669"/>
    <property type="project" value="TreeGrafter"/>
</dbReference>
<dbReference type="GO" id="GO:0005983">
    <property type="term" value="P:starch catabolic process"/>
    <property type="evidence" value="ECO:0007669"/>
    <property type="project" value="TreeGrafter"/>
</dbReference>
<dbReference type="GO" id="GO:0019203">
    <property type="term" value="F:carbohydrate phosphatase activity"/>
    <property type="evidence" value="ECO:0007669"/>
    <property type="project" value="TreeGrafter"/>
</dbReference>
<dbReference type="PANTHER" id="PTHR46642:SF3">
    <property type="entry name" value="PHOSPHOGLUCAN PHOSPHATASE DSP4, CHLOROPLASTIC"/>
    <property type="match status" value="1"/>
</dbReference>
<dbReference type="Gene3D" id="3.90.190.10">
    <property type="entry name" value="Protein tyrosine phosphatase superfamily"/>
    <property type="match status" value="1"/>
</dbReference>
<gene>
    <name evidence="2" type="ORF">A2U01_0009878</name>
</gene>
<dbReference type="Proteomes" id="UP000265520">
    <property type="component" value="Unassembled WGS sequence"/>
</dbReference>
<keyword evidence="3" id="KW-1185">Reference proteome</keyword>
<feature type="domain" description="Tyrosine specific protein phosphatases" evidence="1">
    <location>
        <begin position="34"/>
        <end position="69"/>
    </location>
</feature>
<evidence type="ECO:0000313" key="3">
    <source>
        <dbReference type="Proteomes" id="UP000265520"/>
    </source>
</evidence>
<protein>
    <submittedName>
        <fullName evidence="2">Phosphoglucan phosphatase DSP4 chloroplastic-like</fullName>
    </submittedName>
</protein>
<dbReference type="InterPro" id="IPR000387">
    <property type="entry name" value="Tyr_Pase_dom"/>
</dbReference>
<comment type="caution">
    <text evidence="2">The sequence shown here is derived from an EMBL/GenBank/DDBJ whole genome shotgun (WGS) entry which is preliminary data.</text>
</comment>
<dbReference type="PANTHER" id="PTHR46642">
    <property type="entry name" value="DUAL SPECIFICITY PHOSPHATASE, SUBGROUP, CATALYTIC DOMAIN"/>
    <property type="match status" value="1"/>
</dbReference>
<sequence length="69" mass="7578">MDFCVRLVCNVTLHTQFQIAYCPDGDFDSFDLRKRLPAVISKLYKAIKSNGGVTYIHCTAGLGRAPAVA</sequence>
<dbReference type="InterPro" id="IPR052832">
    <property type="entry name" value="Starch-Glucan_Phosphatase"/>
</dbReference>
<name>A0A392MPH0_9FABA</name>
<dbReference type="GO" id="GO:2001070">
    <property type="term" value="F:starch binding"/>
    <property type="evidence" value="ECO:0007669"/>
    <property type="project" value="TreeGrafter"/>
</dbReference>
<evidence type="ECO:0000259" key="1">
    <source>
        <dbReference type="PROSITE" id="PS50056"/>
    </source>
</evidence>